<reference evidence="1" key="2">
    <citation type="journal article" date="2015" name="Fish Shellfish Immunol.">
        <title>Early steps in the European eel (Anguilla anguilla)-Vibrio vulnificus interaction in the gills: Role of the RtxA13 toxin.</title>
        <authorList>
            <person name="Callol A."/>
            <person name="Pajuelo D."/>
            <person name="Ebbesson L."/>
            <person name="Teles M."/>
            <person name="MacKenzie S."/>
            <person name="Amaro C."/>
        </authorList>
    </citation>
    <scope>NUCLEOTIDE SEQUENCE</scope>
</reference>
<sequence length="39" mass="4568">MKKGGSVHQKMPHIHIGNYFVFEDLLQMCQHQAVFSMIH</sequence>
<accession>A0A0E9TIM5</accession>
<organism evidence="1">
    <name type="scientific">Anguilla anguilla</name>
    <name type="common">European freshwater eel</name>
    <name type="synonym">Muraena anguilla</name>
    <dbReference type="NCBI Taxonomy" id="7936"/>
    <lineage>
        <taxon>Eukaryota</taxon>
        <taxon>Metazoa</taxon>
        <taxon>Chordata</taxon>
        <taxon>Craniata</taxon>
        <taxon>Vertebrata</taxon>
        <taxon>Euteleostomi</taxon>
        <taxon>Actinopterygii</taxon>
        <taxon>Neopterygii</taxon>
        <taxon>Teleostei</taxon>
        <taxon>Anguilliformes</taxon>
        <taxon>Anguillidae</taxon>
        <taxon>Anguilla</taxon>
    </lineage>
</organism>
<reference evidence="1" key="1">
    <citation type="submission" date="2014-11" db="EMBL/GenBank/DDBJ databases">
        <authorList>
            <person name="Amaro Gonzalez C."/>
        </authorList>
    </citation>
    <scope>NUCLEOTIDE SEQUENCE</scope>
</reference>
<evidence type="ECO:0000313" key="1">
    <source>
        <dbReference type="EMBL" id="JAH53292.1"/>
    </source>
</evidence>
<dbReference type="AlphaFoldDB" id="A0A0E9TIM5"/>
<protein>
    <submittedName>
        <fullName evidence="1">Uncharacterized protein</fullName>
    </submittedName>
</protein>
<dbReference type="EMBL" id="GBXM01055285">
    <property type="protein sequence ID" value="JAH53292.1"/>
    <property type="molecule type" value="Transcribed_RNA"/>
</dbReference>
<proteinExistence type="predicted"/>
<name>A0A0E9TIM5_ANGAN</name>